<dbReference type="AlphaFoldDB" id="S3D937"/>
<dbReference type="EMBL" id="KE145355">
    <property type="protein sequence ID" value="EPE34987.1"/>
    <property type="molecule type" value="Genomic_DNA"/>
</dbReference>
<dbReference type="GeneID" id="19469728"/>
<proteinExistence type="predicted"/>
<name>S3D937_GLAL2</name>
<protein>
    <recommendedName>
        <fullName evidence="1">2EXR domain-containing protein</fullName>
    </recommendedName>
</protein>
<dbReference type="RefSeq" id="XP_008077974.1">
    <property type="nucleotide sequence ID" value="XM_008079783.1"/>
</dbReference>
<sequence length="521" mass="59630">MAKRYKGPEFSLFRNLPKELRLIIWEFTIVPRVVALECKEITSTHLEWFLEELGWDKRLPLCTAGEISCFVEAGLDRVRKEHDVSRSGMQRLDDQVHGAINLLVAGKSWNASKRFNLRSIAAAYILAGVESRYLPALLKLTGEMDVEVLLNFTSNISPDDSPPALKERVREPYDGHLDKFGLLSPVKILRSGSAPPGILSACRESREVALKRYNMAFITHERLQGIYFDFQNDTLFLGYDQFQDADQGFFQVNSVVNMVEGEFINLLWDCVDSDSMDRVKKLAYLVNPQATGIEEEDVSDRTKWVAFLINAFPKVEKFTLVIDQLVENGCESEYGPMKLIDPIHVDHTMASYNQFDPSLALSLDLPEPEEIEIDDVEVDPDEVMEELAYTFWEKDENELPSAPQFEYKVAISENYAYDFNASREACQARIDEYCSQEVEIRPVKFRSARIDCYLAKALNHASMNWSSRKLREELFQVSMSYERSIQKAGGFYRTAAIAHWLRGRKIACAPHIQYVVVSRSC</sequence>
<evidence type="ECO:0000313" key="2">
    <source>
        <dbReference type="EMBL" id="EPE34987.1"/>
    </source>
</evidence>
<dbReference type="PANTHER" id="PTHR35910:SF6">
    <property type="entry name" value="2EXR DOMAIN-CONTAINING PROTEIN"/>
    <property type="match status" value="1"/>
</dbReference>
<evidence type="ECO:0000313" key="3">
    <source>
        <dbReference type="Proteomes" id="UP000016922"/>
    </source>
</evidence>
<dbReference type="HOGENOM" id="CLU_522799_0_0_1"/>
<dbReference type="Pfam" id="PF20150">
    <property type="entry name" value="2EXR"/>
    <property type="match status" value="1"/>
</dbReference>
<dbReference type="OrthoDB" id="3437257at2759"/>
<gene>
    <name evidence="2" type="ORF">GLAREA_10682</name>
</gene>
<dbReference type="Proteomes" id="UP000016922">
    <property type="component" value="Unassembled WGS sequence"/>
</dbReference>
<dbReference type="InterPro" id="IPR045518">
    <property type="entry name" value="2EXR"/>
</dbReference>
<organism evidence="2 3">
    <name type="scientific">Glarea lozoyensis (strain ATCC 20868 / MF5171)</name>
    <dbReference type="NCBI Taxonomy" id="1116229"/>
    <lineage>
        <taxon>Eukaryota</taxon>
        <taxon>Fungi</taxon>
        <taxon>Dikarya</taxon>
        <taxon>Ascomycota</taxon>
        <taxon>Pezizomycotina</taxon>
        <taxon>Leotiomycetes</taxon>
        <taxon>Helotiales</taxon>
        <taxon>Helotiaceae</taxon>
        <taxon>Glarea</taxon>
    </lineage>
</organism>
<keyword evidence="3" id="KW-1185">Reference proteome</keyword>
<dbReference type="PANTHER" id="PTHR35910">
    <property type="entry name" value="2EXR DOMAIN-CONTAINING PROTEIN"/>
    <property type="match status" value="1"/>
</dbReference>
<dbReference type="KEGG" id="glz:GLAREA_10682"/>
<feature type="domain" description="2EXR" evidence="1">
    <location>
        <begin position="10"/>
        <end position="235"/>
    </location>
</feature>
<reference evidence="2 3" key="1">
    <citation type="journal article" date="2013" name="BMC Genomics">
        <title>Genomics-driven discovery of the pneumocandin biosynthetic gene cluster in the fungus Glarea lozoyensis.</title>
        <authorList>
            <person name="Chen L."/>
            <person name="Yue Q."/>
            <person name="Zhang X."/>
            <person name="Xiang M."/>
            <person name="Wang C."/>
            <person name="Li S."/>
            <person name="Che Y."/>
            <person name="Ortiz-Lopez F.J."/>
            <person name="Bills G.F."/>
            <person name="Liu X."/>
            <person name="An Z."/>
        </authorList>
    </citation>
    <scope>NUCLEOTIDE SEQUENCE [LARGE SCALE GENOMIC DNA]</scope>
    <source>
        <strain evidence="3">ATCC 20868 / MF5171</strain>
    </source>
</reference>
<evidence type="ECO:0000259" key="1">
    <source>
        <dbReference type="Pfam" id="PF20150"/>
    </source>
</evidence>
<accession>S3D937</accession>